<sequence>MRAVDKQDIRILTCTKDSQPEKRGVESTGPGSSSSQAEKTPAMAGIMGGCEAKQAHNWQSAQ</sequence>
<feature type="compositionally biased region" description="Polar residues" evidence="1">
    <location>
        <begin position="29"/>
        <end position="38"/>
    </location>
</feature>
<dbReference type="EMBL" id="CDPU01000018">
    <property type="protein sequence ID" value="CEO50418.1"/>
    <property type="molecule type" value="Genomic_DNA"/>
</dbReference>
<proteinExistence type="predicted"/>
<dbReference type="AlphaFoldDB" id="A0A0B7JZ72"/>
<feature type="region of interest" description="Disordered" evidence="1">
    <location>
        <begin position="1"/>
        <end position="43"/>
    </location>
</feature>
<reference evidence="2" key="1">
    <citation type="submission" date="2015-01" db="EMBL/GenBank/DDBJ databases">
        <authorList>
            <person name="Durling Mikael"/>
        </authorList>
    </citation>
    <scope>NUCLEOTIDE SEQUENCE</scope>
</reference>
<evidence type="ECO:0000313" key="2">
    <source>
        <dbReference type="EMBL" id="CEO50418.1"/>
    </source>
</evidence>
<name>A0A0B7JZ72_BIOOC</name>
<protein>
    <submittedName>
        <fullName evidence="2">Uncharacterized protein</fullName>
    </submittedName>
</protein>
<gene>
    <name evidence="2" type="ORF">BN869_000006476_1</name>
</gene>
<evidence type="ECO:0000256" key="1">
    <source>
        <dbReference type="SAM" id="MobiDB-lite"/>
    </source>
</evidence>
<organism evidence="2">
    <name type="scientific">Bionectria ochroleuca</name>
    <name type="common">Gliocladium roseum</name>
    <dbReference type="NCBI Taxonomy" id="29856"/>
    <lineage>
        <taxon>Eukaryota</taxon>
        <taxon>Fungi</taxon>
        <taxon>Dikarya</taxon>
        <taxon>Ascomycota</taxon>
        <taxon>Pezizomycotina</taxon>
        <taxon>Sordariomycetes</taxon>
        <taxon>Hypocreomycetidae</taxon>
        <taxon>Hypocreales</taxon>
        <taxon>Bionectriaceae</taxon>
        <taxon>Clonostachys</taxon>
    </lineage>
</organism>
<accession>A0A0B7JZ72</accession>